<keyword evidence="6 7" id="KW-0472">Membrane</keyword>
<evidence type="ECO:0000256" key="1">
    <source>
        <dbReference type="ARBA" id="ARBA00004651"/>
    </source>
</evidence>
<feature type="transmembrane region" description="Helical" evidence="7">
    <location>
        <begin position="238"/>
        <end position="260"/>
    </location>
</feature>
<evidence type="ECO:0000313" key="9">
    <source>
        <dbReference type="EMBL" id="MDT0263468.1"/>
    </source>
</evidence>
<evidence type="ECO:0000256" key="6">
    <source>
        <dbReference type="ARBA" id="ARBA00023136"/>
    </source>
</evidence>
<keyword evidence="3" id="KW-1003">Cell membrane</keyword>
<feature type="transmembrane region" description="Helical" evidence="7">
    <location>
        <begin position="136"/>
        <end position="157"/>
    </location>
</feature>
<reference evidence="10" key="1">
    <citation type="submission" date="2023-07" db="EMBL/GenBank/DDBJ databases">
        <title>30 novel species of actinomycetes from the DSMZ collection.</title>
        <authorList>
            <person name="Nouioui I."/>
        </authorList>
    </citation>
    <scope>NUCLEOTIDE SEQUENCE [LARGE SCALE GENOMIC DNA]</scope>
    <source>
        <strain evidence="10">DSM 44399</strain>
    </source>
</reference>
<feature type="domain" description="ABC transmembrane type-1" evidence="8">
    <location>
        <begin position="97"/>
        <end position="299"/>
    </location>
</feature>
<name>A0ABU2JGV7_9ACTN</name>
<dbReference type="Proteomes" id="UP001183176">
    <property type="component" value="Unassembled WGS sequence"/>
</dbReference>
<comment type="subcellular location">
    <subcellularLocation>
        <location evidence="1 7">Cell membrane</location>
        <topology evidence="1 7">Multi-pass membrane protein</topology>
    </subcellularLocation>
</comment>
<dbReference type="Pfam" id="PF00528">
    <property type="entry name" value="BPD_transp_1"/>
    <property type="match status" value="1"/>
</dbReference>
<dbReference type="RefSeq" id="WP_311424614.1">
    <property type="nucleotide sequence ID" value="NZ_JAVREH010000040.1"/>
</dbReference>
<feature type="transmembrane region" description="Helical" evidence="7">
    <location>
        <begin position="101"/>
        <end position="124"/>
    </location>
</feature>
<dbReference type="InterPro" id="IPR045621">
    <property type="entry name" value="BPD_transp_1_N"/>
</dbReference>
<dbReference type="InterPro" id="IPR035906">
    <property type="entry name" value="MetI-like_sf"/>
</dbReference>
<keyword evidence="5 7" id="KW-1133">Transmembrane helix</keyword>
<dbReference type="PROSITE" id="PS50928">
    <property type="entry name" value="ABC_TM1"/>
    <property type="match status" value="1"/>
</dbReference>
<sequence>MAGLHLLGRRLLQMVPIIIGITVVSFVLIRLVPGDPATLILGNHYTPAGAAQIRHSLGLDQGIAVQYWRFVRGALTGSFGHSYSLDASVGHLIVSSLGSTLFLIVMAGIFTAALSIPLGLYAGLHRGGVVDQGTRIFLLIGFALPGFLLGVLLILVFGVKIPILPINGYGSGFLSHVRHLILPSITLAVPFSTVLVRSLRASVIETINADFVTTALLKGIPWRRVVLRHILRNAGMSVVVVFGVNLAFLVGGTVVIENVFSVPGLGSLLVNAVSTRDYPVVQGLTLVFALFVLLVNLLTDAVHIAIDPRLAAG</sequence>
<feature type="transmembrane region" description="Helical" evidence="7">
    <location>
        <begin position="12"/>
        <end position="32"/>
    </location>
</feature>
<dbReference type="PANTHER" id="PTHR43163:SF6">
    <property type="entry name" value="DIPEPTIDE TRANSPORT SYSTEM PERMEASE PROTEIN DPPB-RELATED"/>
    <property type="match status" value="1"/>
</dbReference>
<gene>
    <name evidence="9" type="ORF">RM423_18965</name>
</gene>
<dbReference type="Pfam" id="PF19300">
    <property type="entry name" value="BPD_transp_1_N"/>
    <property type="match status" value="1"/>
</dbReference>
<evidence type="ECO:0000256" key="7">
    <source>
        <dbReference type="RuleBase" id="RU363032"/>
    </source>
</evidence>
<comment type="caution">
    <text evidence="9">The sequence shown here is derived from an EMBL/GenBank/DDBJ whole genome shotgun (WGS) entry which is preliminary data.</text>
</comment>
<feature type="transmembrane region" description="Helical" evidence="7">
    <location>
        <begin position="177"/>
        <end position="196"/>
    </location>
</feature>
<proteinExistence type="inferred from homology"/>
<protein>
    <submittedName>
        <fullName evidence="9">ABC transporter permease</fullName>
    </submittedName>
</protein>
<comment type="similarity">
    <text evidence="7">Belongs to the binding-protein-dependent transport system permease family.</text>
</comment>
<evidence type="ECO:0000256" key="4">
    <source>
        <dbReference type="ARBA" id="ARBA00022692"/>
    </source>
</evidence>
<evidence type="ECO:0000259" key="8">
    <source>
        <dbReference type="PROSITE" id="PS50928"/>
    </source>
</evidence>
<evidence type="ECO:0000256" key="3">
    <source>
        <dbReference type="ARBA" id="ARBA00022475"/>
    </source>
</evidence>
<dbReference type="SUPFAM" id="SSF161098">
    <property type="entry name" value="MetI-like"/>
    <property type="match status" value="1"/>
</dbReference>
<evidence type="ECO:0000256" key="5">
    <source>
        <dbReference type="ARBA" id="ARBA00022989"/>
    </source>
</evidence>
<organism evidence="9 10">
    <name type="scientific">Jatrophihabitans lederbergiae</name>
    <dbReference type="NCBI Taxonomy" id="3075547"/>
    <lineage>
        <taxon>Bacteria</taxon>
        <taxon>Bacillati</taxon>
        <taxon>Actinomycetota</taxon>
        <taxon>Actinomycetes</taxon>
        <taxon>Jatrophihabitantales</taxon>
        <taxon>Jatrophihabitantaceae</taxon>
        <taxon>Jatrophihabitans</taxon>
    </lineage>
</organism>
<dbReference type="PANTHER" id="PTHR43163">
    <property type="entry name" value="DIPEPTIDE TRANSPORT SYSTEM PERMEASE PROTEIN DPPB-RELATED"/>
    <property type="match status" value="1"/>
</dbReference>
<keyword evidence="4 7" id="KW-0812">Transmembrane</keyword>
<keyword evidence="2 7" id="KW-0813">Transport</keyword>
<keyword evidence="10" id="KW-1185">Reference proteome</keyword>
<dbReference type="Gene3D" id="1.10.3720.10">
    <property type="entry name" value="MetI-like"/>
    <property type="match status" value="1"/>
</dbReference>
<evidence type="ECO:0000256" key="2">
    <source>
        <dbReference type="ARBA" id="ARBA00022448"/>
    </source>
</evidence>
<dbReference type="InterPro" id="IPR000515">
    <property type="entry name" value="MetI-like"/>
</dbReference>
<feature type="transmembrane region" description="Helical" evidence="7">
    <location>
        <begin position="280"/>
        <end position="299"/>
    </location>
</feature>
<accession>A0ABU2JGV7</accession>
<dbReference type="EMBL" id="JAVREH010000040">
    <property type="protein sequence ID" value="MDT0263468.1"/>
    <property type="molecule type" value="Genomic_DNA"/>
</dbReference>
<evidence type="ECO:0000313" key="10">
    <source>
        <dbReference type="Proteomes" id="UP001183176"/>
    </source>
</evidence>